<gene>
    <name evidence="2" type="ORF">KSF_051790</name>
</gene>
<dbReference type="Pfam" id="PF03473">
    <property type="entry name" value="MOSC"/>
    <property type="match status" value="1"/>
</dbReference>
<protein>
    <submittedName>
        <fullName evidence="2">MOSC domain-containing protein</fullName>
    </submittedName>
</protein>
<dbReference type="PROSITE" id="PS51340">
    <property type="entry name" value="MOSC"/>
    <property type="match status" value="1"/>
</dbReference>
<dbReference type="Pfam" id="PF03476">
    <property type="entry name" value="MOSC_N"/>
    <property type="match status" value="1"/>
</dbReference>
<reference evidence="2" key="1">
    <citation type="submission" date="2020-10" db="EMBL/GenBank/DDBJ databases">
        <title>Taxonomic study of unclassified bacteria belonging to the class Ktedonobacteria.</title>
        <authorList>
            <person name="Yabe S."/>
            <person name="Wang C.M."/>
            <person name="Zheng Y."/>
            <person name="Sakai Y."/>
            <person name="Cavaletti L."/>
            <person name="Monciardini P."/>
            <person name="Donadio S."/>
        </authorList>
    </citation>
    <scope>NUCLEOTIDE SEQUENCE</scope>
    <source>
        <strain evidence="2">ID150040</strain>
    </source>
</reference>
<dbReference type="GO" id="GO:0003824">
    <property type="term" value="F:catalytic activity"/>
    <property type="evidence" value="ECO:0007669"/>
    <property type="project" value="InterPro"/>
</dbReference>
<sequence length="283" mass="31577">MSDTIVVSALNVYPIKSCAGIALDVAQLGPRGIVHDRSFMLVDREGMLITQREEPRMALIRPAISTHGDLTVQATGMQALTISSNQHGPRYPVTVWKYTGDGIDQGDEIAEWFSRFLSINCRLVLFPNDGVRRSNPKYASREQDQVAFADGYPCLLISEASLIDLNTRLEQPLPMNRFRPNIVVSGTEPYAEDTWRMIRIGEVTFDIVKPCDRCVVTTTDQITTQRGKEPLKTLAKYRQATDNGVMFGQNLTYARPGPIRLGDRVEIITQDAMANFALKGARV</sequence>
<dbReference type="SUPFAM" id="SSF141673">
    <property type="entry name" value="MOSC N-terminal domain-like"/>
    <property type="match status" value="1"/>
</dbReference>
<comment type="caution">
    <text evidence="2">The sequence shown here is derived from an EMBL/GenBank/DDBJ whole genome shotgun (WGS) entry which is preliminary data.</text>
</comment>
<dbReference type="InterPro" id="IPR005302">
    <property type="entry name" value="MoCF_Sase_C"/>
</dbReference>
<dbReference type="GO" id="GO:0030170">
    <property type="term" value="F:pyridoxal phosphate binding"/>
    <property type="evidence" value="ECO:0007669"/>
    <property type="project" value="InterPro"/>
</dbReference>
<dbReference type="Proteomes" id="UP000597444">
    <property type="component" value="Unassembled WGS sequence"/>
</dbReference>
<dbReference type="SUPFAM" id="SSF50800">
    <property type="entry name" value="PK beta-barrel domain-like"/>
    <property type="match status" value="1"/>
</dbReference>
<organism evidence="2 3">
    <name type="scientific">Reticulibacter mediterranei</name>
    <dbReference type="NCBI Taxonomy" id="2778369"/>
    <lineage>
        <taxon>Bacteria</taxon>
        <taxon>Bacillati</taxon>
        <taxon>Chloroflexota</taxon>
        <taxon>Ktedonobacteria</taxon>
        <taxon>Ktedonobacterales</taxon>
        <taxon>Reticulibacteraceae</taxon>
        <taxon>Reticulibacter</taxon>
    </lineage>
</organism>
<evidence type="ECO:0000313" key="3">
    <source>
        <dbReference type="Proteomes" id="UP000597444"/>
    </source>
</evidence>
<keyword evidence="3" id="KW-1185">Reference proteome</keyword>
<dbReference type="InterPro" id="IPR005303">
    <property type="entry name" value="MOCOS_middle"/>
</dbReference>
<dbReference type="GO" id="GO:0030151">
    <property type="term" value="F:molybdenum ion binding"/>
    <property type="evidence" value="ECO:0007669"/>
    <property type="project" value="InterPro"/>
</dbReference>
<dbReference type="PANTHER" id="PTHR14237:SF19">
    <property type="entry name" value="MITOCHONDRIAL AMIDOXIME REDUCING COMPONENT 1"/>
    <property type="match status" value="1"/>
</dbReference>
<name>A0A8J3IRW7_9CHLR</name>
<dbReference type="AlphaFoldDB" id="A0A8J3IRW7"/>
<dbReference type="RefSeq" id="WP_220205831.1">
    <property type="nucleotide sequence ID" value="NZ_BNJK01000001.1"/>
</dbReference>
<feature type="domain" description="MOSC" evidence="1">
    <location>
        <begin position="123"/>
        <end position="268"/>
    </location>
</feature>
<dbReference type="EMBL" id="BNJK01000001">
    <property type="protein sequence ID" value="GHO95131.1"/>
    <property type="molecule type" value="Genomic_DNA"/>
</dbReference>
<accession>A0A8J3IRW7</accession>
<dbReference type="InterPro" id="IPR011037">
    <property type="entry name" value="Pyrv_Knase-like_insert_dom_sf"/>
</dbReference>
<proteinExistence type="predicted"/>
<evidence type="ECO:0000259" key="1">
    <source>
        <dbReference type="PROSITE" id="PS51340"/>
    </source>
</evidence>
<evidence type="ECO:0000313" key="2">
    <source>
        <dbReference type="EMBL" id="GHO95131.1"/>
    </source>
</evidence>
<dbReference type="PANTHER" id="PTHR14237">
    <property type="entry name" value="MOLYBDOPTERIN COFACTOR SULFURASE MOSC"/>
    <property type="match status" value="1"/>
</dbReference>